<sequence length="228" mass="26233">MKKILMYMMLIIGVMISVALVYSHHAPDRQSENNISHRFDDGEFSTLGLEHREFNIHGQLSFLFLAKKLRMSRAKIGLFSISTFKDLYINSMQLEIWDLAPKNANKMLAAQINKATLKKPVRKISISDAIIIFNLKNQEKVILKSKSITGHLKTKKFVFYENVQIKNKHISIITPVAEWGIKNDYLYFPKEYTVYSLPLNTLKYSGKKAVIKVDESGLINIIPLEKNN</sequence>
<evidence type="ECO:0000313" key="2">
    <source>
        <dbReference type="Proteomes" id="UP000236724"/>
    </source>
</evidence>
<accession>A0A1H6FGT0</accession>
<gene>
    <name evidence="1" type="ORF">MBHS_04533</name>
</gene>
<dbReference type="RefSeq" id="WP_103922163.1">
    <property type="nucleotide sequence ID" value="NZ_FMSV02000555.1"/>
</dbReference>
<dbReference type="Proteomes" id="UP000236724">
    <property type="component" value="Unassembled WGS sequence"/>
</dbReference>
<protein>
    <recommendedName>
        <fullName evidence="3">Lipopolysaccharide-assembly, LptC-related</fullName>
    </recommendedName>
</protein>
<organism evidence="1 2">
    <name type="scientific">Candidatus Venteria ishoeyi</name>
    <dbReference type="NCBI Taxonomy" id="1899563"/>
    <lineage>
        <taxon>Bacteria</taxon>
        <taxon>Pseudomonadati</taxon>
        <taxon>Pseudomonadota</taxon>
        <taxon>Gammaproteobacteria</taxon>
        <taxon>Thiotrichales</taxon>
        <taxon>Thiotrichaceae</taxon>
        <taxon>Venteria</taxon>
    </lineage>
</organism>
<proteinExistence type="predicted"/>
<keyword evidence="2" id="KW-1185">Reference proteome</keyword>
<dbReference type="EMBL" id="FMSV02000555">
    <property type="protein sequence ID" value="SEH08641.1"/>
    <property type="molecule type" value="Genomic_DNA"/>
</dbReference>
<evidence type="ECO:0000313" key="1">
    <source>
        <dbReference type="EMBL" id="SEH08641.1"/>
    </source>
</evidence>
<dbReference type="AlphaFoldDB" id="A0A1H6FGT0"/>
<reference evidence="1 2" key="1">
    <citation type="submission" date="2016-10" db="EMBL/GenBank/DDBJ databases">
        <authorList>
            <person name="de Groot N.N."/>
        </authorList>
    </citation>
    <scope>NUCLEOTIDE SEQUENCE [LARGE SCALE GENOMIC DNA]</scope>
    <source>
        <strain evidence="1">MBHS1</strain>
    </source>
</reference>
<evidence type="ECO:0008006" key="3">
    <source>
        <dbReference type="Google" id="ProtNLM"/>
    </source>
</evidence>
<name>A0A1H6FGT0_9GAMM</name>